<evidence type="ECO:0000313" key="6">
    <source>
        <dbReference type="EMBL" id="RZS84007.1"/>
    </source>
</evidence>
<dbReference type="PANTHER" id="PTHR33254:SF4">
    <property type="entry name" value="4-HYDROXY-4-METHYL-2-OXOGLUTARATE ALDOLASE 3-RELATED"/>
    <property type="match status" value="1"/>
</dbReference>
<keyword evidence="7" id="KW-1185">Reference proteome</keyword>
<comment type="caution">
    <text evidence="6">The sequence shown here is derived from an EMBL/GenBank/DDBJ whole genome shotgun (WGS) entry which is preliminary data.</text>
</comment>
<dbReference type="InterPro" id="IPR036704">
    <property type="entry name" value="RraA/RraA-like_sf"/>
</dbReference>
<dbReference type="Pfam" id="PF03737">
    <property type="entry name" value="RraA-like"/>
    <property type="match status" value="1"/>
</dbReference>
<evidence type="ECO:0000256" key="4">
    <source>
        <dbReference type="ARBA" id="ARBA00030169"/>
    </source>
</evidence>
<comment type="cofactor">
    <cofactor evidence="1">
        <name>a divalent metal cation</name>
        <dbReference type="ChEBI" id="CHEBI:60240"/>
    </cofactor>
</comment>
<dbReference type="SUPFAM" id="SSF89562">
    <property type="entry name" value="RraA-like"/>
    <property type="match status" value="1"/>
</dbReference>
<dbReference type="Proteomes" id="UP000292445">
    <property type="component" value="Unassembled WGS sequence"/>
</dbReference>
<dbReference type="EMBL" id="SGXC01000001">
    <property type="protein sequence ID" value="RZS84007.1"/>
    <property type="molecule type" value="Genomic_DNA"/>
</dbReference>
<organism evidence="6 7">
    <name type="scientific">Pigmentiphaga kullae</name>
    <dbReference type="NCBI Taxonomy" id="151784"/>
    <lineage>
        <taxon>Bacteria</taxon>
        <taxon>Pseudomonadati</taxon>
        <taxon>Pseudomonadota</taxon>
        <taxon>Betaproteobacteria</taxon>
        <taxon>Burkholderiales</taxon>
        <taxon>Alcaligenaceae</taxon>
        <taxon>Pigmentiphaga</taxon>
    </lineage>
</organism>
<reference evidence="6 7" key="1">
    <citation type="submission" date="2019-02" db="EMBL/GenBank/DDBJ databases">
        <title>Genomic Encyclopedia of Type Strains, Phase IV (KMG-IV): sequencing the most valuable type-strain genomes for metagenomic binning, comparative biology and taxonomic classification.</title>
        <authorList>
            <person name="Goeker M."/>
        </authorList>
    </citation>
    <scope>NUCLEOTIDE SEQUENCE [LARGE SCALE GENOMIC DNA]</scope>
    <source>
        <strain evidence="6 7">K24</strain>
    </source>
</reference>
<gene>
    <name evidence="6" type="ORF">EV675_0009</name>
</gene>
<comment type="cofactor">
    <cofactor evidence="5">
        <name>Mg(2+)</name>
        <dbReference type="ChEBI" id="CHEBI:18420"/>
    </cofactor>
</comment>
<keyword evidence="5" id="KW-0460">Magnesium</keyword>
<sequence length="229" mass="24274">MPEAAFRFGDMPAPLPSELRALADGLEPAALGHLLNEGFTGPRHRHLAGRREPSLGMVVTCRSRGADNAIVHHAVSRLRAGDFLAIAREADDQEACLGGGLALAAERAGCAGILVDGPVTDVQELRQLAVPVWATGLTALTCKRRYEEGEFCWPISIDGVDIVPGMLALGDENGVLFVDGARLRACASEAKARQAAQAERYARVRAGARLAALNGTDEAFARILAEAER</sequence>
<feature type="binding site" evidence="5">
    <location>
        <begin position="98"/>
        <end position="101"/>
    </location>
    <ligand>
        <name>substrate</name>
    </ligand>
</feature>
<dbReference type="InterPro" id="IPR005493">
    <property type="entry name" value="RraA/RraA-like"/>
</dbReference>
<dbReference type="PANTHER" id="PTHR33254">
    <property type="entry name" value="4-HYDROXY-4-METHYL-2-OXOGLUTARATE ALDOLASE 3-RELATED"/>
    <property type="match status" value="1"/>
</dbReference>
<evidence type="ECO:0000313" key="7">
    <source>
        <dbReference type="Proteomes" id="UP000292445"/>
    </source>
</evidence>
<feature type="binding site" evidence="5">
    <location>
        <position position="121"/>
    </location>
    <ligand>
        <name>Mg(2+)</name>
        <dbReference type="ChEBI" id="CHEBI:18420"/>
    </ligand>
</feature>
<dbReference type="CDD" id="cd16841">
    <property type="entry name" value="RraA_family"/>
    <property type="match status" value="1"/>
</dbReference>
<evidence type="ECO:0000256" key="1">
    <source>
        <dbReference type="ARBA" id="ARBA00001968"/>
    </source>
</evidence>
<dbReference type="AlphaFoldDB" id="A0A4V2F3G3"/>
<evidence type="ECO:0000256" key="5">
    <source>
        <dbReference type="PIRSR" id="PIRSR605493-1"/>
    </source>
</evidence>
<evidence type="ECO:0000256" key="2">
    <source>
        <dbReference type="ARBA" id="ARBA00016549"/>
    </source>
</evidence>
<dbReference type="OrthoDB" id="8969658at2"/>
<keyword evidence="5" id="KW-0479">Metal-binding</keyword>
<dbReference type="RefSeq" id="WP_130355408.1">
    <property type="nucleotide sequence ID" value="NZ_SGXC01000001.1"/>
</dbReference>
<evidence type="ECO:0000256" key="3">
    <source>
        <dbReference type="ARBA" id="ARBA00029596"/>
    </source>
</evidence>
<dbReference type="GO" id="GO:0046872">
    <property type="term" value="F:metal ion binding"/>
    <property type="evidence" value="ECO:0007669"/>
    <property type="project" value="UniProtKB-KW"/>
</dbReference>
<proteinExistence type="predicted"/>
<dbReference type="Gene3D" id="3.50.30.40">
    <property type="entry name" value="Ribonuclease E inhibitor RraA/RraA-like"/>
    <property type="match status" value="1"/>
</dbReference>
<protein>
    <recommendedName>
        <fullName evidence="2">Putative 4-hydroxy-4-methyl-2-oxoglutarate aldolase</fullName>
    </recommendedName>
    <alternativeName>
        <fullName evidence="3">Regulator of ribonuclease activity homolog</fullName>
    </alternativeName>
    <alternativeName>
        <fullName evidence="4">RraA-like protein</fullName>
    </alternativeName>
</protein>
<name>A0A4V2F3G3_9BURK</name>
<accession>A0A4V2F3G3</accession>